<dbReference type="RefSeq" id="WP_029070150.1">
    <property type="nucleotide sequence ID" value="NZ_FNGT01000001.1"/>
</dbReference>
<accession>A0A1H2VHV9</accession>
<dbReference type="OrthoDB" id="1188001at2"/>
<dbReference type="EMBL" id="FNNF01000033">
    <property type="protein sequence ID" value="SDW67514.1"/>
    <property type="molecule type" value="Genomic_DNA"/>
</dbReference>
<evidence type="ECO:0000313" key="3">
    <source>
        <dbReference type="EMBL" id="SDW67514.1"/>
    </source>
</evidence>
<dbReference type="STRING" id="1630.SAMN05216514_102195"/>
<name>A0A1H2VHV9_9FIRM</name>
<comment type="similarity">
    <text evidence="1">Belongs to the protein-tyrosine phosphatase family.</text>
</comment>
<gene>
    <name evidence="3" type="ORF">SAMN04487759_13311</name>
</gene>
<dbReference type="PROSITE" id="PS50056">
    <property type="entry name" value="TYR_PHOSPHATASE_2"/>
    <property type="match status" value="1"/>
</dbReference>
<dbReference type="SUPFAM" id="SSF52799">
    <property type="entry name" value="(Phosphotyrosine protein) phosphatases II"/>
    <property type="match status" value="1"/>
</dbReference>
<dbReference type="InterPro" id="IPR026893">
    <property type="entry name" value="Tyr/Ser_Pase_IphP-type"/>
</dbReference>
<evidence type="ECO:0000313" key="4">
    <source>
        <dbReference type="Proteomes" id="UP000182429"/>
    </source>
</evidence>
<sequence>MSNIALNYMFRKKLNFRELGGYRTQDGRHVKENVFFRSARLDHLNTNELRAIKKLGIKTIVDLRSEEEINKHPDPIMSGISYYKMSALKDEKGEDIDYSPSSILKKALRQRDKNIAQATLEHFYALMIFNNGTFTKLMNMLKEEHTPILFHCTAGKDRTGIASILILLLLGVSEESIRKDYLLTNKYRKKALNKQHRRFKLLTHFSNNVSDIVTLSEGVLPEGCDYIFNLIHQRYSSYEEYFEQEMHISKEEQKRIREKYLK</sequence>
<dbReference type="PANTHER" id="PTHR31126:SF1">
    <property type="entry name" value="TYROSINE SPECIFIC PROTEIN PHOSPHATASES DOMAIN-CONTAINING PROTEIN"/>
    <property type="match status" value="1"/>
</dbReference>
<dbReference type="Gene3D" id="3.90.190.10">
    <property type="entry name" value="Protein tyrosine phosphatase superfamily"/>
    <property type="match status" value="1"/>
</dbReference>
<reference evidence="3 4" key="1">
    <citation type="submission" date="2016-10" db="EMBL/GenBank/DDBJ databases">
        <authorList>
            <person name="de Groot N.N."/>
        </authorList>
    </citation>
    <scope>NUCLEOTIDE SEQUENCE [LARGE SCALE GENOMIC DNA]</scope>
    <source>
        <strain evidence="3 4">S3b</strain>
    </source>
</reference>
<feature type="domain" description="Tyrosine specific protein phosphatases" evidence="2">
    <location>
        <begin position="132"/>
        <end position="199"/>
    </location>
</feature>
<dbReference type="InterPro" id="IPR016130">
    <property type="entry name" value="Tyr_Pase_AS"/>
</dbReference>
<evidence type="ECO:0000256" key="1">
    <source>
        <dbReference type="ARBA" id="ARBA00009580"/>
    </source>
</evidence>
<protein>
    <submittedName>
        <fullName evidence="3">Protein-tyrosine phosphatase</fullName>
    </submittedName>
</protein>
<proteinExistence type="inferred from homology"/>
<dbReference type="Proteomes" id="UP000182429">
    <property type="component" value="Unassembled WGS sequence"/>
</dbReference>
<dbReference type="PROSITE" id="PS00383">
    <property type="entry name" value="TYR_PHOSPHATASE_1"/>
    <property type="match status" value="1"/>
</dbReference>
<dbReference type="Pfam" id="PF13350">
    <property type="entry name" value="Y_phosphatase3"/>
    <property type="match status" value="1"/>
</dbReference>
<dbReference type="GO" id="GO:0004721">
    <property type="term" value="F:phosphoprotein phosphatase activity"/>
    <property type="evidence" value="ECO:0007669"/>
    <property type="project" value="InterPro"/>
</dbReference>
<dbReference type="InterPro" id="IPR029021">
    <property type="entry name" value="Prot-tyrosine_phosphatase-like"/>
</dbReference>
<dbReference type="InterPro" id="IPR000387">
    <property type="entry name" value="Tyr_Pase_dom"/>
</dbReference>
<dbReference type="PANTHER" id="PTHR31126">
    <property type="entry name" value="TYROSINE-PROTEIN PHOSPHATASE"/>
    <property type="match status" value="1"/>
</dbReference>
<organism evidence="3 4">
    <name type="scientific">Kandleria vitulina</name>
    <dbReference type="NCBI Taxonomy" id="1630"/>
    <lineage>
        <taxon>Bacteria</taxon>
        <taxon>Bacillati</taxon>
        <taxon>Bacillota</taxon>
        <taxon>Erysipelotrichia</taxon>
        <taxon>Erysipelotrichales</taxon>
        <taxon>Coprobacillaceae</taxon>
        <taxon>Kandleria</taxon>
    </lineage>
</organism>
<dbReference type="AlphaFoldDB" id="A0A1H2VHV9"/>
<dbReference type="eggNOG" id="COG2365">
    <property type="taxonomic scope" value="Bacteria"/>
</dbReference>
<evidence type="ECO:0000259" key="2">
    <source>
        <dbReference type="PROSITE" id="PS50056"/>
    </source>
</evidence>